<dbReference type="Proteomes" id="UP000004994">
    <property type="component" value="Chromosome 7"/>
</dbReference>
<protein>
    <submittedName>
        <fullName evidence="1">Uncharacterized protein</fullName>
    </submittedName>
</protein>
<keyword evidence="2" id="KW-1185">Reference proteome</keyword>
<sequence length="121" mass="13454">MEEGGESPVSKNVSPMITNEAITSAAESPALQRGLELLRSARNKDARKRKTIEEGKLEAIAPKGMGIKSKETTSSKEILATIPENYEIMLPIKFLEIDIAGNALILFFQEKEKIFRVHIKK</sequence>
<proteinExistence type="predicted"/>
<dbReference type="InParanoid" id="A0A3Q7H3B5"/>
<accession>A0A3Q7H3B5</accession>
<evidence type="ECO:0000313" key="2">
    <source>
        <dbReference type="Proteomes" id="UP000004994"/>
    </source>
</evidence>
<organism evidence="1">
    <name type="scientific">Solanum lycopersicum</name>
    <name type="common">Tomato</name>
    <name type="synonym">Lycopersicon esculentum</name>
    <dbReference type="NCBI Taxonomy" id="4081"/>
    <lineage>
        <taxon>Eukaryota</taxon>
        <taxon>Viridiplantae</taxon>
        <taxon>Streptophyta</taxon>
        <taxon>Embryophyta</taxon>
        <taxon>Tracheophyta</taxon>
        <taxon>Spermatophyta</taxon>
        <taxon>Magnoliopsida</taxon>
        <taxon>eudicotyledons</taxon>
        <taxon>Gunneridae</taxon>
        <taxon>Pentapetalae</taxon>
        <taxon>asterids</taxon>
        <taxon>lamiids</taxon>
        <taxon>Solanales</taxon>
        <taxon>Solanaceae</taxon>
        <taxon>Solanoideae</taxon>
        <taxon>Solaneae</taxon>
        <taxon>Solanum</taxon>
        <taxon>Solanum subgen. Lycopersicon</taxon>
    </lineage>
</organism>
<reference evidence="1" key="1">
    <citation type="journal article" date="2012" name="Nature">
        <title>The tomato genome sequence provides insights into fleshy fruit evolution.</title>
        <authorList>
            <consortium name="Tomato Genome Consortium"/>
        </authorList>
    </citation>
    <scope>NUCLEOTIDE SEQUENCE [LARGE SCALE GENOMIC DNA]</scope>
    <source>
        <strain evidence="1">cv. Heinz 1706</strain>
    </source>
</reference>
<dbReference type="EnsemblPlants" id="Solyc07g005345.1.1">
    <property type="protein sequence ID" value="Solyc07g005345.1.1"/>
    <property type="gene ID" value="Solyc07g005345.1"/>
</dbReference>
<dbReference type="AlphaFoldDB" id="A0A3Q7H3B5"/>
<name>A0A3Q7H3B5_SOLLC</name>
<reference evidence="1" key="2">
    <citation type="submission" date="2019-01" db="UniProtKB">
        <authorList>
            <consortium name="EnsemblPlants"/>
        </authorList>
    </citation>
    <scope>IDENTIFICATION</scope>
    <source>
        <strain evidence="1">cv. Heinz 1706</strain>
    </source>
</reference>
<evidence type="ECO:0000313" key="1">
    <source>
        <dbReference type="EnsemblPlants" id="Solyc07g005345.1.1"/>
    </source>
</evidence>
<dbReference type="Gramene" id="Solyc07g005345.1.1">
    <property type="protein sequence ID" value="Solyc07g005345.1.1"/>
    <property type="gene ID" value="Solyc07g005345.1"/>
</dbReference>